<dbReference type="SUPFAM" id="SSF52047">
    <property type="entry name" value="RNI-like"/>
    <property type="match status" value="1"/>
</dbReference>
<reference evidence="2" key="1">
    <citation type="journal article" date="2018" name="Nat. Plants">
        <title>Whole-genome landscape of Medicago truncatula symbiotic genes.</title>
        <authorList>
            <person name="Pecrix Y."/>
            <person name="Staton S.E."/>
            <person name="Sallet E."/>
            <person name="Lelandais-Briere C."/>
            <person name="Moreau S."/>
            <person name="Carrere S."/>
            <person name="Blein T."/>
            <person name="Jardinaud M.F."/>
            <person name="Latrasse D."/>
            <person name="Zouine M."/>
            <person name="Zahm M."/>
            <person name="Kreplak J."/>
            <person name="Mayjonade B."/>
            <person name="Satge C."/>
            <person name="Perez M."/>
            <person name="Cauet S."/>
            <person name="Marande W."/>
            <person name="Chantry-Darmon C."/>
            <person name="Lopez-Roques C."/>
            <person name="Bouchez O."/>
            <person name="Berard A."/>
            <person name="Debelle F."/>
            <person name="Munos S."/>
            <person name="Bendahmane A."/>
            <person name="Berges H."/>
            <person name="Niebel A."/>
            <person name="Buitink J."/>
            <person name="Frugier F."/>
            <person name="Benhamed M."/>
            <person name="Crespi M."/>
            <person name="Gouzy J."/>
            <person name="Gamas P."/>
        </authorList>
    </citation>
    <scope>NUCLEOTIDE SEQUENCE [LARGE SCALE GENOMIC DNA]</scope>
    <source>
        <strain evidence="2">cv. Jemalong A17</strain>
    </source>
</reference>
<dbReference type="AlphaFoldDB" id="A0A396HAY0"/>
<accession>A0A396HAY0</accession>
<dbReference type="EMBL" id="PSQE01000006">
    <property type="protein sequence ID" value="RHN50376.1"/>
    <property type="molecule type" value="Genomic_DNA"/>
</dbReference>
<sequence>MTSHIFYFLSHRRRQSLPMKRKRKSSRENLRPGKLFRNPLKRKKIRTSFKSSQQFVQAETCLYLPDDCWEIVFRFLIINGYNSCLKSLSLVSKHFLSVTNCLLFSLTILDQTRPFLDRLFKRFTYLNSLDISEYDSDLDMLLCDISCFPLNITSLNICDNRTFPSNGLQAFSQKITTLTSLNASNIYSMDDQHAAHFSLFLTNLVSINLSECSYLTELSLFSLVKNCPSLSEIKMEDTDIGKENVENNDSMMDIGIYPQLKSLYLGDNLWLSVQKIIMFASSIPSLQLLDLNDCDLSDGIWQFVRRFDMITHLNLASCTDVNKFKMNFVLPKLQVLDLADTGVDDETVYAISKSCPGLLELLLKYCYYVTEKGVKHVVENCKQLRKIEFSDFYVHDTIRELAMDALFASVLKFL</sequence>
<protein>
    <submittedName>
        <fullName evidence="1">Putative leucine-rich repeat domain, L domain-containing protein</fullName>
    </submittedName>
</protein>
<dbReference type="PANTHER" id="PTHR13318">
    <property type="entry name" value="PARTNER OF PAIRED, ISOFORM B-RELATED"/>
    <property type="match status" value="1"/>
</dbReference>
<proteinExistence type="predicted"/>
<dbReference type="Gene3D" id="3.80.10.10">
    <property type="entry name" value="Ribonuclease Inhibitor"/>
    <property type="match status" value="2"/>
</dbReference>
<dbReference type="InterPro" id="IPR032675">
    <property type="entry name" value="LRR_dom_sf"/>
</dbReference>
<dbReference type="SMART" id="SM00367">
    <property type="entry name" value="LRR_CC"/>
    <property type="match status" value="4"/>
</dbReference>
<comment type="caution">
    <text evidence="1">The sequence shown here is derived from an EMBL/GenBank/DDBJ whole genome shotgun (WGS) entry which is preliminary data.</text>
</comment>
<gene>
    <name evidence="1" type="ORF">MtrunA17_Chr6g0456741</name>
</gene>
<evidence type="ECO:0000313" key="2">
    <source>
        <dbReference type="Proteomes" id="UP000265566"/>
    </source>
</evidence>
<evidence type="ECO:0000313" key="1">
    <source>
        <dbReference type="EMBL" id="RHN50376.1"/>
    </source>
</evidence>
<dbReference type="Proteomes" id="UP000265566">
    <property type="component" value="Chromosome 6"/>
</dbReference>
<dbReference type="InterPro" id="IPR006553">
    <property type="entry name" value="Leu-rich_rpt_Cys-con_subtyp"/>
</dbReference>
<dbReference type="Gramene" id="rna34654">
    <property type="protein sequence ID" value="RHN50376.1"/>
    <property type="gene ID" value="gene34654"/>
</dbReference>
<dbReference type="PANTHER" id="PTHR13318:SF106">
    <property type="entry name" value="F-BOX_LRR-REPEAT PROTEIN 2"/>
    <property type="match status" value="1"/>
</dbReference>
<organism evidence="1 2">
    <name type="scientific">Medicago truncatula</name>
    <name type="common">Barrel medic</name>
    <name type="synonym">Medicago tribuloides</name>
    <dbReference type="NCBI Taxonomy" id="3880"/>
    <lineage>
        <taxon>Eukaryota</taxon>
        <taxon>Viridiplantae</taxon>
        <taxon>Streptophyta</taxon>
        <taxon>Embryophyta</taxon>
        <taxon>Tracheophyta</taxon>
        <taxon>Spermatophyta</taxon>
        <taxon>Magnoliopsida</taxon>
        <taxon>eudicotyledons</taxon>
        <taxon>Gunneridae</taxon>
        <taxon>Pentapetalae</taxon>
        <taxon>rosids</taxon>
        <taxon>fabids</taxon>
        <taxon>Fabales</taxon>
        <taxon>Fabaceae</taxon>
        <taxon>Papilionoideae</taxon>
        <taxon>50 kb inversion clade</taxon>
        <taxon>NPAAA clade</taxon>
        <taxon>Hologalegina</taxon>
        <taxon>IRL clade</taxon>
        <taxon>Trifolieae</taxon>
        <taxon>Medicago</taxon>
    </lineage>
</organism>
<name>A0A396HAY0_MEDTR</name>